<evidence type="ECO:0000313" key="7">
    <source>
        <dbReference type="EMBL" id="MDQ7909752.1"/>
    </source>
</evidence>
<comment type="subcellular location">
    <subcellularLocation>
        <location evidence="1">Membrane</location>
        <topology evidence="1">Multi-pass membrane protein</topology>
    </subcellularLocation>
</comment>
<feature type="transmembrane region" description="Helical" evidence="5">
    <location>
        <begin position="115"/>
        <end position="136"/>
    </location>
</feature>
<keyword evidence="4 5" id="KW-0472">Membrane</keyword>
<dbReference type="Proteomes" id="UP001230908">
    <property type="component" value="Unassembled WGS sequence"/>
</dbReference>
<evidence type="ECO:0000256" key="5">
    <source>
        <dbReference type="SAM" id="Phobius"/>
    </source>
</evidence>
<keyword evidence="3 5" id="KW-1133">Transmembrane helix</keyword>
<evidence type="ECO:0000256" key="3">
    <source>
        <dbReference type="ARBA" id="ARBA00022989"/>
    </source>
</evidence>
<keyword evidence="2 5" id="KW-0812">Transmembrane</keyword>
<feature type="transmembrane region" description="Helical" evidence="5">
    <location>
        <begin position="6"/>
        <end position="26"/>
    </location>
</feature>
<dbReference type="InterPro" id="IPR009908">
    <property type="entry name" value="Methylamine_util_MauE"/>
</dbReference>
<accession>A0ABU0ZTE8</accession>
<name>A0ABU0ZTE8_9ACTN</name>
<proteinExistence type="predicted"/>
<evidence type="ECO:0000256" key="4">
    <source>
        <dbReference type="ARBA" id="ARBA00023136"/>
    </source>
</evidence>
<comment type="caution">
    <text evidence="7">The sequence shown here is derived from an EMBL/GenBank/DDBJ whole genome shotgun (WGS) entry which is preliminary data.</text>
</comment>
<sequence>MSGFVIGCRCLIGVVFVAAAASKLRSRPAFSAFTGSVRQLRLLPPRLAAPAAGAVVAAEAAIVVAMVVAPDIGFLLAAGLLLAVTVATITTIHRGVRARCQCFGTSGTNLGLRHVVRNAALLAVAAGGLAGLATAGGPAQPAGAVLAAAAGLVGGMVLVRLDDVIDLYTTNPT</sequence>
<feature type="transmembrane region" description="Helical" evidence="5">
    <location>
        <begin position="142"/>
        <end position="161"/>
    </location>
</feature>
<feature type="domain" description="Methylamine utilisation protein MauE" evidence="6">
    <location>
        <begin position="3"/>
        <end position="130"/>
    </location>
</feature>
<gene>
    <name evidence="7" type="ORF">RB614_35050</name>
</gene>
<organism evidence="7 8">
    <name type="scientific">Phytohabitans maris</name>
    <dbReference type="NCBI Taxonomy" id="3071409"/>
    <lineage>
        <taxon>Bacteria</taxon>
        <taxon>Bacillati</taxon>
        <taxon>Actinomycetota</taxon>
        <taxon>Actinomycetes</taxon>
        <taxon>Micromonosporales</taxon>
        <taxon>Micromonosporaceae</taxon>
    </lineage>
</organism>
<feature type="transmembrane region" description="Helical" evidence="5">
    <location>
        <begin position="74"/>
        <end position="94"/>
    </location>
</feature>
<dbReference type="RefSeq" id="WP_308717010.1">
    <property type="nucleotide sequence ID" value="NZ_JAVHUY010000046.1"/>
</dbReference>
<keyword evidence="8" id="KW-1185">Reference proteome</keyword>
<feature type="transmembrane region" description="Helical" evidence="5">
    <location>
        <begin position="47"/>
        <end position="68"/>
    </location>
</feature>
<evidence type="ECO:0000256" key="1">
    <source>
        <dbReference type="ARBA" id="ARBA00004141"/>
    </source>
</evidence>
<dbReference type="Pfam" id="PF07291">
    <property type="entry name" value="MauE"/>
    <property type="match status" value="1"/>
</dbReference>
<evidence type="ECO:0000259" key="6">
    <source>
        <dbReference type="Pfam" id="PF07291"/>
    </source>
</evidence>
<dbReference type="EMBL" id="JAVHUY010000046">
    <property type="protein sequence ID" value="MDQ7909752.1"/>
    <property type="molecule type" value="Genomic_DNA"/>
</dbReference>
<evidence type="ECO:0000256" key="2">
    <source>
        <dbReference type="ARBA" id="ARBA00022692"/>
    </source>
</evidence>
<evidence type="ECO:0000313" key="8">
    <source>
        <dbReference type="Proteomes" id="UP001230908"/>
    </source>
</evidence>
<protein>
    <submittedName>
        <fullName evidence="7">MauE/DoxX family redox-associated membrane protein</fullName>
    </submittedName>
</protein>
<reference evidence="7 8" key="1">
    <citation type="submission" date="2023-08" db="EMBL/GenBank/DDBJ databases">
        <title>Phytohabitans sansha sp. nov., isolated from marine sediment.</title>
        <authorList>
            <person name="Zhao Y."/>
            <person name="Yi K."/>
        </authorList>
    </citation>
    <scope>NUCLEOTIDE SEQUENCE [LARGE SCALE GENOMIC DNA]</scope>
    <source>
        <strain evidence="7 8">ZYX-F-186</strain>
    </source>
</reference>